<protein>
    <submittedName>
        <fullName evidence="2">Uncharacterized protein</fullName>
    </submittedName>
</protein>
<evidence type="ECO:0000313" key="2">
    <source>
        <dbReference type="EMBL" id="JAT07966.1"/>
    </source>
</evidence>
<feature type="non-terminal residue" evidence="2">
    <location>
        <position position="1"/>
    </location>
</feature>
<proteinExistence type="predicted"/>
<accession>A0A1B6K943</accession>
<organism evidence="2">
    <name type="scientific">Graphocephala atropunctata</name>
    <dbReference type="NCBI Taxonomy" id="36148"/>
    <lineage>
        <taxon>Eukaryota</taxon>
        <taxon>Metazoa</taxon>
        <taxon>Ecdysozoa</taxon>
        <taxon>Arthropoda</taxon>
        <taxon>Hexapoda</taxon>
        <taxon>Insecta</taxon>
        <taxon>Pterygota</taxon>
        <taxon>Neoptera</taxon>
        <taxon>Paraneoptera</taxon>
        <taxon>Hemiptera</taxon>
        <taxon>Auchenorrhyncha</taxon>
        <taxon>Membracoidea</taxon>
        <taxon>Cicadellidae</taxon>
        <taxon>Cicadellinae</taxon>
        <taxon>Cicadellini</taxon>
        <taxon>Graphocephala</taxon>
    </lineage>
</organism>
<sequence>IGSALLEENSSLKQRNSRLEAQLASIEACTEDLEKKLELKCSEVEKLFHLLTETQNQLKKEKQCQMETQRFYEESDEKQSQAISGYIKQIKDQEKAINLLNSKTVNREEMHKINPNTVENFTQTTSLLENHLFTSTPNSQSLLLEISQFKTKQENIESSLIA</sequence>
<name>A0A1B6K943_9HEMI</name>
<reference evidence="2" key="1">
    <citation type="submission" date="2015-11" db="EMBL/GenBank/DDBJ databases">
        <title>De novo transcriptome assembly of four potential Pierce s Disease insect vectors from Arizona vineyards.</title>
        <authorList>
            <person name="Tassone E.E."/>
        </authorList>
    </citation>
    <scope>NUCLEOTIDE SEQUENCE</scope>
</reference>
<dbReference type="EMBL" id="GEBQ01032011">
    <property type="protein sequence ID" value="JAT07966.1"/>
    <property type="molecule type" value="Transcribed_RNA"/>
</dbReference>
<keyword evidence="1" id="KW-0175">Coiled coil</keyword>
<feature type="coiled-coil region" evidence="1">
    <location>
        <begin position="2"/>
        <end position="36"/>
    </location>
</feature>
<evidence type="ECO:0000256" key="1">
    <source>
        <dbReference type="SAM" id="Coils"/>
    </source>
</evidence>
<feature type="non-terminal residue" evidence="2">
    <location>
        <position position="162"/>
    </location>
</feature>
<gene>
    <name evidence="2" type="ORF">g.50287</name>
</gene>
<dbReference type="AlphaFoldDB" id="A0A1B6K943"/>